<dbReference type="InterPro" id="IPR023292">
    <property type="entry name" value="NTP_PyroPHydrolase-like_dom_sf"/>
</dbReference>
<organism evidence="1 2">
    <name type="scientific">Vreelandella sulfidaeris</name>
    <dbReference type="NCBI Taxonomy" id="115553"/>
    <lineage>
        <taxon>Bacteria</taxon>
        <taxon>Pseudomonadati</taxon>
        <taxon>Pseudomonadota</taxon>
        <taxon>Gammaproteobacteria</taxon>
        <taxon>Oceanospirillales</taxon>
        <taxon>Halomonadaceae</taxon>
        <taxon>Vreelandella</taxon>
    </lineage>
</organism>
<dbReference type="EMBL" id="AP019514">
    <property type="protein sequence ID" value="BBI61752.1"/>
    <property type="molecule type" value="Genomic_DNA"/>
</dbReference>
<proteinExistence type="predicted"/>
<dbReference type="Pfam" id="PF01503">
    <property type="entry name" value="PRA-PH"/>
    <property type="match status" value="1"/>
</dbReference>
<dbReference type="InterPro" id="IPR021130">
    <property type="entry name" value="PRib-ATP_PPHydrolase-like"/>
</dbReference>
<dbReference type="KEGG" id="hsr:HSBAA_30580"/>
<gene>
    <name evidence="1" type="ORF">HSBAA_30580</name>
</gene>
<sequence>MITKQSIVDTIVRSAEMVREFHEVYGHPVGVEPSMTLPERRGVERYTYLLEELLEGTKASLATDKVEVVDALGDSIYFSLGNIVECGVTSESLGEVVSEIIASMAIEEDIAYTLSEVESAGGWARWMRNVFIQANFEITSVIAKDATHELPESEVSFTTVEPSVGLILSFIFSMKVVTGADPLAVMSEIHRSNMSKLLPDTLPNEDACHEYMKSAGFTGSLDGLMFRRMDDMRWVVKNIDNGKVVKNPNYSKADLTSLVPAH</sequence>
<dbReference type="Gene3D" id="1.10.3420.10">
    <property type="entry name" value="putative ntp pyrophosphohydrolase like domain"/>
    <property type="match status" value="2"/>
</dbReference>
<accession>A0A455U6K1</accession>
<dbReference type="Proteomes" id="UP000320231">
    <property type="component" value="Chromosome"/>
</dbReference>
<evidence type="ECO:0000313" key="1">
    <source>
        <dbReference type="EMBL" id="BBI61752.1"/>
    </source>
</evidence>
<reference evidence="1 2" key="1">
    <citation type="journal article" date="2019" name="Microbiol. Resour. Announc.">
        <title>Complete Genome Sequence of Halomonas sulfidaeris Strain Esulfide1 Isolated from a Metal Sulfide Rock at a Depth of 2,200 Meters, Obtained Using Nanopore Sequencing.</title>
        <authorList>
            <person name="Saito M."/>
            <person name="Nishigata A."/>
            <person name="Galipon J."/>
            <person name="Arakawa K."/>
        </authorList>
    </citation>
    <scope>NUCLEOTIDE SEQUENCE [LARGE SCALE GENOMIC DNA]</scope>
    <source>
        <strain evidence="1 2">ATCC BAA-803</strain>
    </source>
</reference>
<protein>
    <submittedName>
        <fullName evidence="1">Uncharacterized protein</fullName>
    </submittedName>
</protein>
<name>A0A455U6K1_9GAMM</name>
<dbReference type="AlphaFoldDB" id="A0A455U6K1"/>
<evidence type="ECO:0000313" key="2">
    <source>
        <dbReference type="Proteomes" id="UP000320231"/>
    </source>
</evidence>